<dbReference type="RefSeq" id="WP_310469865.1">
    <property type="nucleotide sequence ID" value="NZ_CP136522.1"/>
</dbReference>
<sequence>MNKINPKKLLQSKWTALQPKQKQKHFIVVDVEFDDADATVESCTLEAVLTRAQYDIDWHELTDDTRWVFGWKS</sequence>
<dbReference type="NCBIfam" id="TIGR02450">
    <property type="entry name" value="TIGR02450 family Trp-rich protein"/>
    <property type="match status" value="1"/>
</dbReference>
<gene>
    <name evidence="1" type="ORF">RGE70_01875</name>
</gene>
<dbReference type="Pfam" id="PF09493">
    <property type="entry name" value="DUF2389"/>
    <property type="match status" value="1"/>
</dbReference>
<dbReference type="InterPro" id="IPR012663">
    <property type="entry name" value="CHP02450_Tryp"/>
</dbReference>
<name>A0ABZ0JZ62_9GAMM</name>
<proteinExistence type="predicted"/>
<evidence type="ECO:0000313" key="2">
    <source>
        <dbReference type="Proteomes" id="UP001529491"/>
    </source>
</evidence>
<dbReference type="Proteomes" id="UP001529491">
    <property type="component" value="Chromosome"/>
</dbReference>
<dbReference type="EMBL" id="CP136522">
    <property type="protein sequence ID" value="WOT05602.1"/>
    <property type="molecule type" value="Genomic_DNA"/>
</dbReference>
<keyword evidence="2" id="KW-1185">Reference proteome</keyword>
<protein>
    <submittedName>
        <fullName evidence="1">TIGR02450 family Trp-rich protein</fullName>
    </submittedName>
</protein>
<accession>A0ABZ0JZ62</accession>
<evidence type="ECO:0000313" key="1">
    <source>
        <dbReference type="EMBL" id="WOT05602.1"/>
    </source>
</evidence>
<organism evidence="1 2">
    <name type="scientific">Shewanella youngdeokensis</name>
    <dbReference type="NCBI Taxonomy" id="2999068"/>
    <lineage>
        <taxon>Bacteria</taxon>
        <taxon>Pseudomonadati</taxon>
        <taxon>Pseudomonadota</taxon>
        <taxon>Gammaproteobacteria</taxon>
        <taxon>Alteromonadales</taxon>
        <taxon>Shewanellaceae</taxon>
        <taxon>Shewanella</taxon>
    </lineage>
</organism>
<reference evidence="1 2" key="1">
    <citation type="submission" date="2023-10" db="EMBL/GenBank/DDBJ databases">
        <title>Complete genome sequence of Shewanella sp. DAU334.</title>
        <authorList>
            <person name="Lee Y.-S."/>
            <person name="Jeong H.-R."/>
            <person name="Hwang E.-J."/>
            <person name="Choi Y.-L."/>
            <person name="Kim G.-D."/>
        </authorList>
    </citation>
    <scope>NUCLEOTIDE SEQUENCE [LARGE SCALE GENOMIC DNA]</scope>
    <source>
        <strain evidence="1 2">DAU334</strain>
    </source>
</reference>